<reference evidence="1 2" key="1">
    <citation type="submission" date="2020-08" db="EMBL/GenBank/DDBJ databases">
        <title>The isolate Caproiciproducens sp. 7D4C2 produces n-caproate at mildly acidic conditions from hexoses: genome and rBOX comparison with related strains and chain-elongating bacteria.</title>
        <authorList>
            <person name="Esquivel-Elizondo S."/>
            <person name="Bagci C."/>
            <person name="Temovska M."/>
            <person name="Jeon B.S."/>
            <person name="Bessarab I."/>
            <person name="Williams R.B.H."/>
            <person name="Huson D.H."/>
            <person name="Angenent L.T."/>
        </authorList>
    </citation>
    <scope>NUCLEOTIDE SEQUENCE [LARGE SCALE GENOMIC DNA]</scope>
    <source>
        <strain evidence="1 2">7D4C2</strain>
    </source>
</reference>
<name>A0A7G8TDZ9_9FIRM</name>
<dbReference type="AlphaFoldDB" id="A0A7G8TDZ9"/>
<organism evidence="1 2">
    <name type="scientific">Caproicibacter fermentans</name>
    <dbReference type="NCBI Taxonomy" id="2576756"/>
    <lineage>
        <taxon>Bacteria</taxon>
        <taxon>Bacillati</taxon>
        <taxon>Bacillota</taxon>
        <taxon>Clostridia</taxon>
        <taxon>Eubacteriales</taxon>
        <taxon>Acutalibacteraceae</taxon>
        <taxon>Caproicibacter</taxon>
    </lineage>
</organism>
<sequence>MQKVKIERNREDLKRLDKLGEDALKSPRLMNLIVNGATLMSVNKDTLRGIIRVILTGAAAEIHKLQKCRDGCKIDCLLEKYNQAVEERDRNKKLLDIACQRLFSEIGCPAEGPDDPEWPECNGEAERCGDERDAFECWEKYFAEKLQEVHDE</sequence>
<dbReference type="Proteomes" id="UP000515909">
    <property type="component" value="Chromosome"/>
</dbReference>
<dbReference type="KEGG" id="cfem:HCR03_06250"/>
<gene>
    <name evidence="1" type="ORF">HCR03_06250</name>
</gene>
<dbReference type="RefSeq" id="WP_187037165.1">
    <property type="nucleotide sequence ID" value="NZ_CP060286.1"/>
</dbReference>
<evidence type="ECO:0000313" key="1">
    <source>
        <dbReference type="EMBL" id="QNK41840.1"/>
    </source>
</evidence>
<accession>A0A7G8TDZ9</accession>
<dbReference type="EMBL" id="CP060286">
    <property type="protein sequence ID" value="QNK41840.1"/>
    <property type="molecule type" value="Genomic_DNA"/>
</dbReference>
<evidence type="ECO:0000313" key="2">
    <source>
        <dbReference type="Proteomes" id="UP000515909"/>
    </source>
</evidence>
<protein>
    <submittedName>
        <fullName evidence="1">Uncharacterized protein</fullName>
    </submittedName>
</protein>
<proteinExistence type="predicted"/>